<evidence type="ECO:0000256" key="2">
    <source>
        <dbReference type="SAM" id="SignalP"/>
    </source>
</evidence>
<dbReference type="Proteomes" id="UP000431401">
    <property type="component" value="Unassembled WGS sequence"/>
</dbReference>
<evidence type="ECO:0000256" key="1">
    <source>
        <dbReference type="SAM" id="MobiDB-lite"/>
    </source>
</evidence>
<sequence>MHSISRATAIATLAIATTASAVGIATAAPALPASAAAEPGHAIADDGAAAQQSPEAQLDQAVGAMTGAFSNAKNDGTLIGTAAGVIIGCPVGAVTGGTLTALVSAGSLTPIGVVGGCILGGATLGGLGGAFGGAVTGIPALADAAGQQYNRLHAQGLIAAPGDPDTADRTATDAALPITGAAETAVPHTRPTGPLPSEVATSVPASATNLPTTGGLEAPTSVTATALPLAGGTGTTTSTALPPGGVAAEPTSAAGVSPASIGDLAAPAPVAGSGDVLADLNMAWHAAGPYIGLAAGVGGTAGALVGAVVGCPIGAITLGSMATVMSAAVLTVPGVIGGCLAGAGTTAAFGGMAGSVMAGLPVGLAVTAQKFGEIQADHAAAR</sequence>
<dbReference type="RefSeq" id="WP_153339758.1">
    <property type="nucleotide sequence ID" value="NZ_WEGI01000003.1"/>
</dbReference>
<evidence type="ECO:0000313" key="4">
    <source>
        <dbReference type="Proteomes" id="UP000431401"/>
    </source>
</evidence>
<feature type="signal peptide" evidence="2">
    <location>
        <begin position="1"/>
        <end position="21"/>
    </location>
</feature>
<feature type="compositionally biased region" description="Polar residues" evidence="1">
    <location>
        <begin position="199"/>
        <end position="212"/>
    </location>
</feature>
<keyword evidence="2" id="KW-0732">Signal</keyword>
<proteinExistence type="predicted"/>
<dbReference type="AlphaFoldDB" id="A0A7K0DJQ4"/>
<comment type="caution">
    <text evidence="3">The sequence shown here is derived from an EMBL/GenBank/DDBJ whole genome shotgun (WGS) entry which is preliminary data.</text>
</comment>
<keyword evidence="4" id="KW-1185">Reference proteome</keyword>
<name>A0A7K0DJQ4_9NOCA</name>
<organism evidence="3 4">
    <name type="scientific">Nocardia aurantia</name>
    <dbReference type="NCBI Taxonomy" id="2585199"/>
    <lineage>
        <taxon>Bacteria</taxon>
        <taxon>Bacillati</taxon>
        <taxon>Actinomycetota</taxon>
        <taxon>Actinomycetes</taxon>
        <taxon>Mycobacteriales</taxon>
        <taxon>Nocardiaceae</taxon>
        <taxon>Nocardia</taxon>
    </lineage>
</organism>
<protein>
    <submittedName>
        <fullName evidence="3">Uncharacterized protein</fullName>
    </submittedName>
</protein>
<feature type="region of interest" description="Disordered" evidence="1">
    <location>
        <begin position="185"/>
        <end position="218"/>
    </location>
</feature>
<dbReference type="EMBL" id="WEGI01000003">
    <property type="protein sequence ID" value="MQY25888.1"/>
    <property type="molecule type" value="Genomic_DNA"/>
</dbReference>
<gene>
    <name evidence="3" type="ORF">NRB56_14470</name>
</gene>
<evidence type="ECO:0000313" key="3">
    <source>
        <dbReference type="EMBL" id="MQY25888.1"/>
    </source>
</evidence>
<feature type="chain" id="PRO_5039246047" evidence="2">
    <location>
        <begin position="22"/>
        <end position="382"/>
    </location>
</feature>
<accession>A0A7K0DJQ4</accession>
<reference evidence="3 4" key="1">
    <citation type="submission" date="2019-10" db="EMBL/GenBank/DDBJ databases">
        <title>Nocardia macrotermitis sp. nov. and Nocardia aurantia sp. nov., isolated from the gut of fungus growing-termite Macrotermes natalensis.</title>
        <authorList>
            <person name="Benndorf R."/>
            <person name="Schwitalla J."/>
            <person name="Martin K."/>
            <person name="De Beer W."/>
            <person name="Kaster A.-K."/>
            <person name="Vollmers J."/>
            <person name="Poulsen M."/>
            <person name="Beemelmanns C."/>
        </authorList>
    </citation>
    <scope>NUCLEOTIDE SEQUENCE [LARGE SCALE GENOMIC DNA]</scope>
    <source>
        <strain evidence="3 4">RB56</strain>
    </source>
</reference>